<reference evidence="7" key="1">
    <citation type="submission" date="2023-07" db="EMBL/GenBank/DDBJ databases">
        <title>Black Yeasts Isolated from many extreme environments.</title>
        <authorList>
            <person name="Coleine C."/>
            <person name="Stajich J.E."/>
            <person name="Selbmann L."/>
        </authorList>
    </citation>
    <scope>NUCLEOTIDE SEQUENCE</scope>
    <source>
        <strain evidence="7">CCFEE 5485</strain>
    </source>
</reference>
<evidence type="ECO:0000313" key="7">
    <source>
        <dbReference type="EMBL" id="KAK3678254.1"/>
    </source>
</evidence>
<keyword evidence="4" id="KW-0735">Signal-anchor</keyword>
<comment type="similarity">
    <text evidence="2">Belongs to the glycosyltransferase 31 family. Beta3-Gal-T subfamily.</text>
</comment>
<evidence type="ECO:0000256" key="1">
    <source>
        <dbReference type="ARBA" id="ARBA00004606"/>
    </source>
</evidence>
<dbReference type="PANTHER" id="PTHR23033">
    <property type="entry name" value="BETA1,3-GALACTOSYLTRANSFERASE"/>
    <property type="match status" value="1"/>
</dbReference>
<accession>A0AAE0WUW0</accession>
<evidence type="ECO:0000256" key="5">
    <source>
        <dbReference type="ARBA" id="ARBA00022989"/>
    </source>
</evidence>
<dbReference type="GO" id="GO:0016020">
    <property type="term" value="C:membrane"/>
    <property type="evidence" value="ECO:0007669"/>
    <property type="project" value="UniProtKB-SubCell"/>
</dbReference>
<dbReference type="Gene3D" id="3.90.550.50">
    <property type="match status" value="1"/>
</dbReference>
<evidence type="ECO:0000256" key="4">
    <source>
        <dbReference type="ARBA" id="ARBA00022968"/>
    </source>
</evidence>
<sequence>MLSSKRSHIRAVLAFAFLALLLVWSIAGLGVTSKSRLLPLSSEASQAGQLPCHELPGASDTFVILRTGSTEIDDRFAIHLSTSIRCFPNYLIFSDFDEDYLGEHIIDALADVDPKYQESSPDFDLWRRLQNGGRSTLDTSELAGDPDRFSSMTGKADNPGWKLDKWKFLPMVNRTLHERPNMKWYVFIEADSFLLWSQLLQYLSVLDSTQPIYAGSQMFANGDIFAHGGSGFIVSQPALRQIVPYYSANKATIEQFTEGHWVGDAVLGKTFTDSGVRFKNAWPAFQGDYPGLVPYARADGRSVPDESLREWCYNTISYHHMSPSMIRELWSFEQEWMTKHNATSETIRHKDIFTNLVMPQMMSPRTDWDNLSDKEEGVLGSLEDCRRRCQEQSECRQYSLDADQMCRTRVDPRLGKAVKDLRSGWIEDRIVDFQRNMAPCGSEGWPL</sequence>
<keyword evidence="3" id="KW-0812">Transmembrane</keyword>
<name>A0AAE0WUW0_9PEZI</name>
<dbReference type="InterPro" id="IPR026050">
    <property type="entry name" value="C1GALT1/C1GALT1_chp1"/>
</dbReference>
<dbReference type="PANTHER" id="PTHR23033:SF47">
    <property type="entry name" value="APPLE DOMAIN-CONTAINING PROTEIN-RELATED"/>
    <property type="match status" value="1"/>
</dbReference>
<comment type="subcellular location">
    <subcellularLocation>
        <location evidence="1">Membrane</location>
        <topology evidence="1">Single-pass type II membrane protein</topology>
    </subcellularLocation>
</comment>
<comment type="caution">
    <text evidence="7">The sequence shown here is derived from an EMBL/GenBank/DDBJ whole genome shotgun (WGS) entry which is preliminary data.</text>
</comment>
<keyword evidence="5" id="KW-1133">Transmembrane helix</keyword>
<dbReference type="AlphaFoldDB" id="A0AAE0WUW0"/>
<evidence type="ECO:0000256" key="2">
    <source>
        <dbReference type="ARBA" id="ARBA00006462"/>
    </source>
</evidence>
<organism evidence="7 8">
    <name type="scientific">Recurvomyces mirabilis</name>
    <dbReference type="NCBI Taxonomy" id="574656"/>
    <lineage>
        <taxon>Eukaryota</taxon>
        <taxon>Fungi</taxon>
        <taxon>Dikarya</taxon>
        <taxon>Ascomycota</taxon>
        <taxon>Pezizomycotina</taxon>
        <taxon>Dothideomycetes</taxon>
        <taxon>Dothideomycetidae</taxon>
        <taxon>Mycosphaerellales</taxon>
        <taxon>Teratosphaeriaceae</taxon>
        <taxon>Recurvomyces</taxon>
    </lineage>
</organism>
<keyword evidence="6" id="KW-0472">Membrane</keyword>
<evidence type="ECO:0000313" key="8">
    <source>
        <dbReference type="Proteomes" id="UP001274830"/>
    </source>
</evidence>
<dbReference type="EMBL" id="JAUTXT010000004">
    <property type="protein sequence ID" value="KAK3678254.1"/>
    <property type="molecule type" value="Genomic_DNA"/>
</dbReference>
<keyword evidence="8" id="KW-1185">Reference proteome</keyword>
<evidence type="ECO:0000256" key="3">
    <source>
        <dbReference type="ARBA" id="ARBA00022692"/>
    </source>
</evidence>
<evidence type="ECO:0000256" key="6">
    <source>
        <dbReference type="ARBA" id="ARBA00023136"/>
    </source>
</evidence>
<evidence type="ECO:0008006" key="9">
    <source>
        <dbReference type="Google" id="ProtNLM"/>
    </source>
</evidence>
<protein>
    <recommendedName>
        <fullName evidence="9">Glycosyltransferase family 31 protein</fullName>
    </recommendedName>
</protein>
<proteinExistence type="inferred from homology"/>
<dbReference type="Proteomes" id="UP001274830">
    <property type="component" value="Unassembled WGS sequence"/>
</dbReference>
<gene>
    <name evidence="7" type="ORF">LTR78_001549</name>
</gene>